<dbReference type="EMBL" id="BSXT01000208">
    <property type="protein sequence ID" value="GMF20748.1"/>
    <property type="molecule type" value="Genomic_DNA"/>
</dbReference>
<organism evidence="1 2">
    <name type="scientific">Phytophthora fragariaefolia</name>
    <dbReference type="NCBI Taxonomy" id="1490495"/>
    <lineage>
        <taxon>Eukaryota</taxon>
        <taxon>Sar</taxon>
        <taxon>Stramenopiles</taxon>
        <taxon>Oomycota</taxon>
        <taxon>Peronosporomycetes</taxon>
        <taxon>Peronosporales</taxon>
        <taxon>Peronosporaceae</taxon>
        <taxon>Phytophthora</taxon>
    </lineage>
</organism>
<protein>
    <submittedName>
        <fullName evidence="1">Unnamed protein product</fullName>
    </submittedName>
</protein>
<evidence type="ECO:0000313" key="2">
    <source>
        <dbReference type="Proteomes" id="UP001165121"/>
    </source>
</evidence>
<proteinExistence type="predicted"/>
<evidence type="ECO:0000313" key="1">
    <source>
        <dbReference type="EMBL" id="GMF20748.1"/>
    </source>
</evidence>
<dbReference type="Proteomes" id="UP001165121">
    <property type="component" value="Unassembled WGS sequence"/>
</dbReference>
<name>A0A9W6WX16_9STRA</name>
<dbReference type="AlphaFoldDB" id="A0A9W6WX16"/>
<comment type="caution">
    <text evidence="1">The sequence shown here is derived from an EMBL/GenBank/DDBJ whole genome shotgun (WGS) entry which is preliminary data.</text>
</comment>
<keyword evidence="2" id="KW-1185">Reference proteome</keyword>
<sequence>MVTVKLVRSGGDDEDTAGEGLVLRSYSYLKEFGEWKTPTLPEKRMLAAVSVGSRRGRFDLCSQDGSVVLELEVPGGTDAQTDYYLVKQASVSIHMQELLQPHFHSLRPILSLPEPARREACNISIAFRTMTGGLVGECSAPGYITVERQNGNEDEAVQGEEIRQEGRGQRTAIEKFEVVTCRAEVTTEHSITIAIPNDPGLVWIEVRGADDADSLRRYTRNLYFYAVALHYGSRQVPNRSDLRVVQLNWLPGILESFPTPASRHRRCLKGNLRIVTSSYDGALQELTLVAQRLPAARLGRYAARIESYTRHEP</sequence>
<gene>
    <name evidence="1" type="ORF">Pfra01_000255700</name>
</gene>
<accession>A0A9W6WX16</accession>
<dbReference type="OrthoDB" id="167258at2759"/>
<reference evidence="1" key="1">
    <citation type="submission" date="2023-04" db="EMBL/GenBank/DDBJ databases">
        <title>Phytophthora fragariaefolia NBRC 109709.</title>
        <authorList>
            <person name="Ichikawa N."/>
            <person name="Sato H."/>
            <person name="Tonouchi N."/>
        </authorList>
    </citation>
    <scope>NUCLEOTIDE SEQUENCE</scope>
    <source>
        <strain evidence="1">NBRC 109709</strain>
    </source>
</reference>